<evidence type="ECO:0000313" key="5">
    <source>
        <dbReference type="Proteomes" id="UP000176445"/>
    </source>
</evidence>
<organism evidence="4 5">
    <name type="scientific">Candidatus Kaiserbacteria bacterium RIFCSPHIGHO2_01_FULL_54_36b</name>
    <dbReference type="NCBI Taxonomy" id="1798483"/>
    <lineage>
        <taxon>Bacteria</taxon>
        <taxon>Candidatus Kaiseribacteriota</taxon>
    </lineage>
</organism>
<evidence type="ECO:0000256" key="1">
    <source>
        <dbReference type="SAM" id="MobiDB-lite"/>
    </source>
</evidence>
<accession>A0A1F6CQM8</accession>
<feature type="signal peptide" evidence="2">
    <location>
        <begin position="1"/>
        <end position="24"/>
    </location>
</feature>
<gene>
    <name evidence="4" type="ORF">A2704_04130</name>
</gene>
<sequence length="214" mass="22361">MSRMTKIIVGLCAVLFLTGGTVAAAGSALPGSMLYGVKLGVNEKVSAAFAGGGRSKVDWQIAAAERRLREASEASLKGQFDTEAQTVVLANFNTQLKGIDEYLTMLKEENRLDEAKEVAIKVGQALANQAESLAYAQAEAHTSTTGEGEQGALDFLMLKVTGTLAAAANIAASTLVEDPLPEGTSDGRETDEWGRPLKANVDANVEATGSVEVN</sequence>
<comment type="caution">
    <text evidence="4">The sequence shown here is derived from an EMBL/GenBank/DDBJ whole genome shotgun (WGS) entry which is preliminary data.</text>
</comment>
<feature type="compositionally biased region" description="Basic and acidic residues" evidence="1">
    <location>
        <begin position="185"/>
        <end position="195"/>
    </location>
</feature>
<protein>
    <recommendedName>
        <fullName evidence="3">DUF5667 domain-containing protein</fullName>
    </recommendedName>
</protein>
<name>A0A1F6CQM8_9BACT</name>
<dbReference type="InterPro" id="IPR043725">
    <property type="entry name" value="DUF5667"/>
</dbReference>
<evidence type="ECO:0000313" key="4">
    <source>
        <dbReference type="EMBL" id="OGG51476.1"/>
    </source>
</evidence>
<evidence type="ECO:0000256" key="2">
    <source>
        <dbReference type="SAM" id="SignalP"/>
    </source>
</evidence>
<feature type="domain" description="DUF5667" evidence="3">
    <location>
        <begin position="28"/>
        <end position="122"/>
    </location>
</feature>
<dbReference type="EMBL" id="MFKW01000027">
    <property type="protein sequence ID" value="OGG51476.1"/>
    <property type="molecule type" value="Genomic_DNA"/>
</dbReference>
<dbReference type="AlphaFoldDB" id="A0A1F6CQM8"/>
<feature type="region of interest" description="Disordered" evidence="1">
    <location>
        <begin position="177"/>
        <end position="214"/>
    </location>
</feature>
<feature type="chain" id="PRO_5009523497" description="DUF5667 domain-containing protein" evidence="2">
    <location>
        <begin position="25"/>
        <end position="214"/>
    </location>
</feature>
<evidence type="ECO:0000259" key="3">
    <source>
        <dbReference type="Pfam" id="PF18915"/>
    </source>
</evidence>
<dbReference type="Pfam" id="PF18915">
    <property type="entry name" value="DUF5667"/>
    <property type="match status" value="1"/>
</dbReference>
<proteinExistence type="predicted"/>
<reference evidence="4 5" key="1">
    <citation type="journal article" date="2016" name="Nat. Commun.">
        <title>Thousands of microbial genomes shed light on interconnected biogeochemical processes in an aquifer system.</title>
        <authorList>
            <person name="Anantharaman K."/>
            <person name="Brown C.T."/>
            <person name="Hug L.A."/>
            <person name="Sharon I."/>
            <person name="Castelle C.J."/>
            <person name="Probst A.J."/>
            <person name="Thomas B.C."/>
            <person name="Singh A."/>
            <person name="Wilkins M.J."/>
            <person name="Karaoz U."/>
            <person name="Brodie E.L."/>
            <person name="Williams K.H."/>
            <person name="Hubbard S.S."/>
            <person name="Banfield J.F."/>
        </authorList>
    </citation>
    <scope>NUCLEOTIDE SEQUENCE [LARGE SCALE GENOMIC DNA]</scope>
</reference>
<dbReference type="Proteomes" id="UP000176445">
    <property type="component" value="Unassembled WGS sequence"/>
</dbReference>
<keyword evidence="2" id="KW-0732">Signal</keyword>